<dbReference type="EMBL" id="JAOYFB010000003">
    <property type="protein sequence ID" value="KAK4010012.1"/>
    <property type="molecule type" value="Genomic_DNA"/>
</dbReference>
<sequence length="105" mass="12450">MDVSMEWTYLDKIYPFLKKYCLKITYWKSKPICHFSVFLQKIILISRIIGGWGLPDTRLTAPTYLKNGQTFYSSNNFPDQFKIRFWNRFSPARKPTQVPMGDNLS</sequence>
<proteinExistence type="predicted"/>
<name>A0ABQ9ZAT8_9CRUS</name>
<keyword evidence="2" id="KW-1185">Reference proteome</keyword>
<comment type="caution">
    <text evidence="1">The sequence shown here is derived from an EMBL/GenBank/DDBJ whole genome shotgun (WGS) entry which is preliminary data.</text>
</comment>
<dbReference type="Proteomes" id="UP001234178">
    <property type="component" value="Unassembled WGS sequence"/>
</dbReference>
<evidence type="ECO:0000313" key="1">
    <source>
        <dbReference type="EMBL" id="KAK4010012.1"/>
    </source>
</evidence>
<accession>A0ABQ9ZAT8</accession>
<gene>
    <name evidence="1" type="ORF">OUZ56_019160</name>
</gene>
<protein>
    <submittedName>
        <fullName evidence="1">Uncharacterized protein</fullName>
    </submittedName>
</protein>
<reference evidence="1 2" key="1">
    <citation type="journal article" date="2023" name="Nucleic Acids Res.">
        <title>The hologenome of Daphnia magna reveals possible DNA methylation and microbiome-mediated evolution of the host genome.</title>
        <authorList>
            <person name="Chaturvedi A."/>
            <person name="Li X."/>
            <person name="Dhandapani V."/>
            <person name="Marshall H."/>
            <person name="Kissane S."/>
            <person name="Cuenca-Cambronero M."/>
            <person name="Asole G."/>
            <person name="Calvet F."/>
            <person name="Ruiz-Romero M."/>
            <person name="Marangio P."/>
            <person name="Guigo R."/>
            <person name="Rago D."/>
            <person name="Mirbahai L."/>
            <person name="Eastwood N."/>
            <person name="Colbourne J.K."/>
            <person name="Zhou J."/>
            <person name="Mallon E."/>
            <person name="Orsini L."/>
        </authorList>
    </citation>
    <scope>NUCLEOTIDE SEQUENCE [LARGE SCALE GENOMIC DNA]</scope>
    <source>
        <strain evidence="1">LRV0_1</strain>
    </source>
</reference>
<evidence type="ECO:0000313" key="2">
    <source>
        <dbReference type="Proteomes" id="UP001234178"/>
    </source>
</evidence>
<organism evidence="1 2">
    <name type="scientific">Daphnia magna</name>
    <dbReference type="NCBI Taxonomy" id="35525"/>
    <lineage>
        <taxon>Eukaryota</taxon>
        <taxon>Metazoa</taxon>
        <taxon>Ecdysozoa</taxon>
        <taxon>Arthropoda</taxon>
        <taxon>Crustacea</taxon>
        <taxon>Branchiopoda</taxon>
        <taxon>Diplostraca</taxon>
        <taxon>Cladocera</taxon>
        <taxon>Anomopoda</taxon>
        <taxon>Daphniidae</taxon>
        <taxon>Daphnia</taxon>
    </lineage>
</organism>